<dbReference type="STRING" id="1693.BMIN_0627"/>
<dbReference type="InterPro" id="IPR010540">
    <property type="entry name" value="CmpB_TMEM229"/>
</dbReference>
<proteinExistence type="predicted"/>
<keyword evidence="3" id="KW-1185">Reference proteome</keyword>
<feature type="transmembrane region" description="Helical" evidence="1">
    <location>
        <begin position="109"/>
        <end position="132"/>
    </location>
</feature>
<dbReference type="EMBL" id="JGZD01000009">
    <property type="protein sequence ID" value="KFI72727.1"/>
    <property type="molecule type" value="Genomic_DNA"/>
</dbReference>
<gene>
    <name evidence="2" type="ORF">BMIN_0627</name>
</gene>
<feature type="transmembrane region" description="Helical" evidence="1">
    <location>
        <begin position="12"/>
        <end position="29"/>
    </location>
</feature>
<keyword evidence="1" id="KW-0812">Transmembrane</keyword>
<reference evidence="2 3" key="1">
    <citation type="submission" date="2014-03" db="EMBL/GenBank/DDBJ databases">
        <title>Genomics of Bifidobacteria.</title>
        <authorList>
            <person name="Ventura M."/>
            <person name="Milani C."/>
            <person name="Lugli G.A."/>
        </authorList>
    </citation>
    <scope>NUCLEOTIDE SEQUENCE [LARGE SCALE GENOMIC DNA]</scope>
    <source>
        <strain evidence="2 3">LMG 11592</strain>
    </source>
</reference>
<name>A0A087BNX7_9BIFI</name>
<dbReference type="Proteomes" id="UP000029014">
    <property type="component" value="Unassembled WGS sequence"/>
</dbReference>
<feature type="transmembrane region" description="Helical" evidence="1">
    <location>
        <begin position="66"/>
        <end position="88"/>
    </location>
</feature>
<dbReference type="eggNOG" id="COG4905">
    <property type="taxonomic scope" value="Bacteria"/>
</dbReference>
<dbReference type="Pfam" id="PF06541">
    <property type="entry name" value="ABC_trans_CmpB"/>
    <property type="match status" value="1"/>
</dbReference>
<sequence>MVAFIEQLFLWWLFYGFVGWVWETCLGVATRGRFVERGVLIGPLCPIYGFGAIIVILTLRDVTNPLALFLSSGVLACLLEYVTSSFVEKAFHVRLWDYTNRPFNVNGRIYLNGFLAFGFGASVVKLAVQPMVAGLTGSWTPTTLHVATACAAGLLVADASITIAGLTSFDRRLARINDGIAKAKSTRIAAIDERLERSGHGPESVADAAERIRRTLTWQQRRLIRAFPGMTSTRHGHTLKSVREALARKAQRLTKDR</sequence>
<evidence type="ECO:0000313" key="2">
    <source>
        <dbReference type="EMBL" id="KFI72727.1"/>
    </source>
</evidence>
<accession>A0A087BNX7</accession>
<organism evidence="2 3">
    <name type="scientific">Bifidobacterium minimum</name>
    <dbReference type="NCBI Taxonomy" id="1693"/>
    <lineage>
        <taxon>Bacteria</taxon>
        <taxon>Bacillati</taxon>
        <taxon>Actinomycetota</taxon>
        <taxon>Actinomycetes</taxon>
        <taxon>Bifidobacteriales</taxon>
        <taxon>Bifidobacteriaceae</taxon>
        <taxon>Bifidobacterium</taxon>
    </lineage>
</organism>
<dbReference type="RefSeq" id="WP_022860752.1">
    <property type="nucleotide sequence ID" value="NZ_JGZD01000009.1"/>
</dbReference>
<keyword evidence="1" id="KW-1133">Transmembrane helix</keyword>
<keyword evidence="1" id="KW-0472">Membrane</keyword>
<evidence type="ECO:0000313" key="3">
    <source>
        <dbReference type="Proteomes" id="UP000029014"/>
    </source>
</evidence>
<comment type="caution">
    <text evidence="2">The sequence shown here is derived from an EMBL/GenBank/DDBJ whole genome shotgun (WGS) entry which is preliminary data.</text>
</comment>
<dbReference type="AlphaFoldDB" id="A0A087BNX7"/>
<protein>
    <submittedName>
        <fullName evidence="2">Transporter</fullName>
    </submittedName>
</protein>
<feature type="transmembrane region" description="Helical" evidence="1">
    <location>
        <begin position="41"/>
        <end position="60"/>
    </location>
</feature>
<evidence type="ECO:0000256" key="1">
    <source>
        <dbReference type="SAM" id="Phobius"/>
    </source>
</evidence>
<feature type="transmembrane region" description="Helical" evidence="1">
    <location>
        <begin position="144"/>
        <end position="166"/>
    </location>
</feature>